<comment type="caution">
    <text evidence="1">The sequence shown here is derived from an EMBL/GenBank/DDBJ whole genome shotgun (WGS) entry which is preliminary data.</text>
</comment>
<accession>A0ACC2LY94</accession>
<proteinExistence type="predicted"/>
<dbReference type="EMBL" id="CM056811">
    <property type="protein sequence ID" value="KAJ8638163.1"/>
    <property type="molecule type" value="Genomic_DNA"/>
</dbReference>
<gene>
    <name evidence="1" type="ORF">MRB53_012430</name>
</gene>
<protein>
    <submittedName>
        <fullName evidence="1">Uncharacterized protein</fullName>
    </submittedName>
</protein>
<evidence type="ECO:0000313" key="1">
    <source>
        <dbReference type="EMBL" id="KAJ8638163.1"/>
    </source>
</evidence>
<reference evidence="1 2" key="1">
    <citation type="journal article" date="2022" name="Hortic Res">
        <title>A haplotype resolved chromosomal level avocado genome allows analysis of novel avocado genes.</title>
        <authorList>
            <person name="Nath O."/>
            <person name="Fletcher S.J."/>
            <person name="Hayward A."/>
            <person name="Shaw L.M."/>
            <person name="Masouleh A.K."/>
            <person name="Furtado A."/>
            <person name="Henry R.J."/>
            <person name="Mitter N."/>
        </authorList>
    </citation>
    <scope>NUCLEOTIDE SEQUENCE [LARGE SCALE GENOMIC DNA]</scope>
    <source>
        <strain evidence="2">cv. Hass</strain>
    </source>
</reference>
<evidence type="ECO:0000313" key="2">
    <source>
        <dbReference type="Proteomes" id="UP001234297"/>
    </source>
</evidence>
<keyword evidence="2" id="KW-1185">Reference proteome</keyword>
<dbReference type="Proteomes" id="UP001234297">
    <property type="component" value="Chromosome 3"/>
</dbReference>
<organism evidence="1 2">
    <name type="scientific">Persea americana</name>
    <name type="common">Avocado</name>
    <dbReference type="NCBI Taxonomy" id="3435"/>
    <lineage>
        <taxon>Eukaryota</taxon>
        <taxon>Viridiplantae</taxon>
        <taxon>Streptophyta</taxon>
        <taxon>Embryophyta</taxon>
        <taxon>Tracheophyta</taxon>
        <taxon>Spermatophyta</taxon>
        <taxon>Magnoliopsida</taxon>
        <taxon>Magnoliidae</taxon>
        <taxon>Laurales</taxon>
        <taxon>Lauraceae</taxon>
        <taxon>Persea</taxon>
    </lineage>
</organism>
<name>A0ACC2LY94_PERAE</name>
<sequence length="258" mass="30051">MSRSRTIPRQGRGAVSKRCRVWLRRCVAFWTATVISRPCCAGILAWYWPLVSYFSVCVCWRALFVLCFQRFLWVEMAADSAVRAVSEAFENFQLKTYGIKAQVHETPDKKKRKRSRTIPRQGRGAVSKRCRVWLRRCVAFWTATVISRPCCAGILAWYWPLVSYFSVCVCWRALFVLCFQRFLWVEMAADSAVSLEKMKSLSFFDLIHMPIKVLFKQLKCTKEGLTSEDAANRLQIFGPNKLKEKKVFHLHSCTHLLR</sequence>